<dbReference type="Proteomes" id="UP000092460">
    <property type="component" value="Unassembled WGS sequence"/>
</dbReference>
<evidence type="ECO:0000259" key="1">
    <source>
        <dbReference type="Pfam" id="PF16007"/>
    </source>
</evidence>
<accession>A0A1B0C2Y4</accession>
<dbReference type="InterPro" id="IPR031957">
    <property type="entry name" value="DUF4777"/>
</dbReference>
<dbReference type="EnsemblMetazoa" id="GPPI047701-RA">
    <property type="protein sequence ID" value="GPPI047701-PA"/>
    <property type="gene ID" value="GPPI047701"/>
</dbReference>
<dbReference type="AlphaFoldDB" id="A0A1B0C2Y4"/>
<dbReference type="Pfam" id="PF16007">
    <property type="entry name" value="DUF4777"/>
    <property type="match status" value="1"/>
</dbReference>
<evidence type="ECO:0000313" key="3">
    <source>
        <dbReference type="Proteomes" id="UP000092460"/>
    </source>
</evidence>
<reference evidence="2" key="2">
    <citation type="submission" date="2020-05" db="UniProtKB">
        <authorList>
            <consortium name="EnsemblMetazoa"/>
        </authorList>
    </citation>
    <scope>IDENTIFICATION</scope>
    <source>
        <strain evidence="2">IAEA</strain>
    </source>
</reference>
<reference evidence="3" key="1">
    <citation type="submission" date="2015-01" db="EMBL/GenBank/DDBJ databases">
        <authorList>
            <person name="Aksoy S."/>
            <person name="Warren W."/>
            <person name="Wilson R.K."/>
        </authorList>
    </citation>
    <scope>NUCLEOTIDE SEQUENCE [LARGE SCALE GENOMIC DNA]</scope>
    <source>
        <strain evidence="3">IAEA</strain>
    </source>
</reference>
<protein>
    <recommendedName>
        <fullName evidence="1">DUF4777 domain-containing protein</fullName>
    </recommendedName>
</protein>
<proteinExistence type="predicted"/>
<organism evidence="2 3">
    <name type="scientific">Glossina palpalis gambiensis</name>
    <dbReference type="NCBI Taxonomy" id="67801"/>
    <lineage>
        <taxon>Eukaryota</taxon>
        <taxon>Metazoa</taxon>
        <taxon>Ecdysozoa</taxon>
        <taxon>Arthropoda</taxon>
        <taxon>Hexapoda</taxon>
        <taxon>Insecta</taxon>
        <taxon>Pterygota</taxon>
        <taxon>Neoptera</taxon>
        <taxon>Endopterygota</taxon>
        <taxon>Diptera</taxon>
        <taxon>Brachycera</taxon>
        <taxon>Muscomorpha</taxon>
        <taxon>Hippoboscoidea</taxon>
        <taxon>Glossinidae</taxon>
        <taxon>Glossina</taxon>
    </lineage>
</organism>
<name>A0A1B0C2Y4_9MUSC</name>
<dbReference type="VEuPathDB" id="VectorBase:GPPI047701"/>
<feature type="domain" description="DUF4777" evidence="1">
    <location>
        <begin position="6"/>
        <end position="70"/>
    </location>
</feature>
<evidence type="ECO:0000313" key="2">
    <source>
        <dbReference type="EnsemblMetazoa" id="GPPI047701-PA"/>
    </source>
</evidence>
<keyword evidence="3" id="KW-1185">Reference proteome</keyword>
<dbReference type="EMBL" id="JXJN01024736">
    <property type="status" value="NOT_ANNOTATED_CDS"/>
    <property type="molecule type" value="Genomic_DNA"/>
</dbReference>
<sequence>MPVKVSKQIKDVVMRSLKELREPASYAVIVNHIADKTGIHPEVITMWTPRALNTFIQHGFVEKIEDKYQLAQSGRDAQASSDRS</sequence>